<feature type="transmembrane region" description="Helical" evidence="1">
    <location>
        <begin position="70"/>
        <end position="89"/>
    </location>
</feature>
<dbReference type="STRING" id="1514971.AUR64_05815"/>
<dbReference type="EMBL" id="LOPU01000016">
    <property type="protein sequence ID" value="KTG10712.1"/>
    <property type="molecule type" value="Genomic_DNA"/>
</dbReference>
<keyword evidence="1" id="KW-1133">Transmembrane helix</keyword>
<reference evidence="2 3" key="1">
    <citation type="submission" date="2015-12" db="EMBL/GenBank/DDBJ databases">
        <title>Haloprofundus marisrubri gen. nov., sp. nov., an extremely halophilic archaeon isolated from the Discovery deep brine-seawater interface in the Red Sea.</title>
        <authorList>
            <person name="Zhang G."/>
            <person name="Stingl U."/>
            <person name="Rashid M."/>
        </authorList>
    </citation>
    <scope>NUCLEOTIDE SEQUENCE [LARGE SCALE GENOMIC DNA]</scope>
    <source>
        <strain evidence="2 3">SB9</strain>
    </source>
</reference>
<evidence type="ECO:0000313" key="3">
    <source>
        <dbReference type="Proteomes" id="UP000054387"/>
    </source>
</evidence>
<feature type="transmembrane region" description="Helical" evidence="1">
    <location>
        <begin position="43"/>
        <end position="63"/>
    </location>
</feature>
<evidence type="ECO:0000313" key="2">
    <source>
        <dbReference type="EMBL" id="KTG10712.1"/>
    </source>
</evidence>
<keyword evidence="1" id="KW-0812">Transmembrane</keyword>
<evidence type="ECO:0000256" key="1">
    <source>
        <dbReference type="SAM" id="Phobius"/>
    </source>
</evidence>
<keyword evidence="1" id="KW-0472">Membrane</keyword>
<gene>
    <name evidence="2" type="ORF">AUR64_05815</name>
</gene>
<name>A0A0W1RBA1_9EURY</name>
<protein>
    <submittedName>
        <fullName evidence="2">Uncharacterized protein</fullName>
    </submittedName>
</protein>
<comment type="caution">
    <text evidence="2">The sequence shown here is derived from an EMBL/GenBank/DDBJ whole genome shotgun (WGS) entry which is preliminary data.</text>
</comment>
<proteinExistence type="predicted"/>
<feature type="transmembrane region" description="Helical" evidence="1">
    <location>
        <begin position="95"/>
        <end position="117"/>
    </location>
</feature>
<organism evidence="2 3">
    <name type="scientific">Haloprofundus marisrubri</name>
    <dbReference type="NCBI Taxonomy" id="1514971"/>
    <lineage>
        <taxon>Archaea</taxon>
        <taxon>Methanobacteriati</taxon>
        <taxon>Methanobacteriota</taxon>
        <taxon>Stenosarchaea group</taxon>
        <taxon>Halobacteria</taxon>
        <taxon>Halobacteriales</taxon>
        <taxon>Haloferacaceae</taxon>
        <taxon>Haloprofundus</taxon>
    </lineage>
</organism>
<accession>A0A0W1RBA1</accession>
<dbReference type="AlphaFoldDB" id="A0A0W1RBA1"/>
<dbReference type="InterPro" id="IPR055898">
    <property type="entry name" value="DUF7475"/>
</dbReference>
<dbReference type="OrthoDB" id="330759at2157"/>
<keyword evidence="3" id="KW-1185">Reference proteome</keyword>
<dbReference type="RefSeq" id="WP_058580510.1">
    <property type="nucleotide sequence ID" value="NZ_LOPU01000016.1"/>
</dbReference>
<feature type="transmembrane region" description="Helical" evidence="1">
    <location>
        <begin position="12"/>
        <end position="37"/>
    </location>
</feature>
<dbReference type="Pfam" id="PF24287">
    <property type="entry name" value="DUF7475"/>
    <property type="match status" value="1"/>
</dbReference>
<dbReference type="Proteomes" id="UP000054387">
    <property type="component" value="Unassembled WGS sequence"/>
</dbReference>
<sequence length="121" mass="12429">MTTAQIRHTDAASLGTLHYLGIALAAVTGVIHLALGVPNVPSTLGILFVLAGLGYLGGVVLLIRGVARGPLYLAGIAITVVQILAYVALNAGDLFSTVALVDKVAQLALVGVLVVLYRRET</sequence>